<feature type="compositionally biased region" description="Low complexity" evidence="1">
    <location>
        <begin position="156"/>
        <end position="188"/>
    </location>
</feature>
<reference evidence="2" key="1">
    <citation type="submission" date="2014-11" db="EMBL/GenBank/DDBJ databases">
        <authorList>
            <person name="Otto D Thomas"/>
            <person name="Naeem Raeece"/>
        </authorList>
    </citation>
    <scope>NUCLEOTIDE SEQUENCE</scope>
</reference>
<accession>A0A0G4IEK4</accession>
<sequence length="195" mass="22040">MSAASRDIHLAREFATSERLIHQEGVSSGYRKWIYFVSGCTCNWVQFFKAEELFKSTYINVYETKIEFNYPAYNCCYSDFDNVAMLYYDRVYFETPQISSCCCTSACCCCTKPFVMLPFLVDADRLAHFVQDAKNAADKRVSQGLRPAMGGPGAQPPMQQQMGPPMQQPAMQGPPMQPGPVNYGQPYYQQPPPPV</sequence>
<proteinExistence type="predicted"/>
<evidence type="ECO:0000313" key="2">
    <source>
        <dbReference type="EMBL" id="CEM55568.1"/>
    </source>
</evidence>
<feature type="region of interest" description="Disordered" evidence="1">
    <location>
        <begin position="143"/>
        <end position="195"/>
    </location>
</feature>
<evidence type="ECO:0000256" key="1">
    <source>
        <dbReference type="SAM" id="MobiDB-lite"/>
    </source>
</evidence>
<name>A0A0G4IEK4_9ALVE</name>
<dbReference type="AlphaFoldDB" id="A0A0G4IEK4"/>
<protein>
    <submittedName>
        <fullName evidence="2">Uncharacterized protein</fullName>
    </submittedName>
</protein>
<gene>
    <name evidence="2" type="ORF">Cvel_13645</name>
</gene>
<dbReference type="EMBL" id="CDMZ01005889">
    <property type="protein sequence ID" value="CEM55568.1"/>
    <property type="molecule type" value="Genomic_DNA"/>
</dbReference>
<organism evidence="2">
    <name type="scientific">Chromera velia CCMP2878</name>
    <dbReference type="NCBI Taxonomy" id="1169474"/>
    <lineage>
        <taxon>Eukaryota</taxon>
        <taxon>Sar</taxon>
        <taxon>Alveolata</taxon>
        <taxon>Colpodellida</taxon>
        <taxon>Chromeraceae</taxon>
        <taxon>Chromera</taxon>
    </lineage>
</organism>
<feature type="non-terminal residue" evidence="2">
    <location>
        <position position="195"/>
    </location>
</feature>